<accession>G4RQ48</accession>
<keyword evidence="2" id="KW-1003">Cell membrane</keyword>
<keyword evidence="3 6" id="KW-0812">Transmembrane</keyword>
<reference evidence="7 8" key="1">
    <citation type="journal article" date="2011" name="PLoS ONE">
        <title>The complete genome sequence of Thermoproteus tenax: a physiologically versatile member of the Crenarchaeota.</title>
        <authorList>
            <person name="Siebers B."/>
            <person name="Zaparty M."/>
            <person name="Raddatz G."/>
            <person name="Tjaden B."/>
            <person name="Albers S.V."/>
            <person name="Bell S.D."/>
            <person name="Blombach F."/>
            <person name="Kletzin A."/>
            <person name="Kyrpides N."/>
            <person name="Lanz C."/>
            <person name="Plagens A."/>
            <person name="Rampp M."/>
            <person name="Rosinus A."/>
            <person name="von Jan M."/>
            <person name="Makarova K.S."/>
            <person name="Klenk H.P."/>
            <person name="Schuster S.C."/>
            <person name="Hensel R."/>
        </authorList>
    </citation>
    <scope>NUCLEOTIDE SEQUENCE [LARGE SCALE GENOMIC DNA]</scope>
    <source>
        <strain evidence="8">ATCC 35583 / DSM 2078 / JCM 9277 / NBRC 100435 / Kra 1</strain>
    </source>
</reference>
<dbReference type="InterPro" id="IPR050367">
    <property type="entry name" value="APC_superfamily"/>
</dbReference>
<dbReference type="GO" id="GO:0022857">
    <property type="term" value="F:transmembrane transporter activity"/>
    <property type="evidence" value="ECO:0007669"/>
    <property type="project" value="InterPro"/>
</dbReference>
<dbReference type="AlphaFoldDB" id="G4RQ48"/>
<dbReference type="Gene3D" id="1.20.1740.10">
    <property type="entry name" value="Amino acid/polyamine transporter I"/>
    <property type="match status" value="1"/>
</dbReference>
<evidence type="ECO:0000256" key="4">
    <source>
        <dbReference type="ARBA" id="ARBA00022989"/>
    </source>
</evidence>
<dbReference type="KEGG" id="ttn:TTX_0007"/>
<feature type="transmembrane region" description="Helical" evidence="6">
    <location>
        <begin position="149"/>
        <end position="169"/>
    </location>
</feature>
<evidence type="ECO:0000256" key="6">
    <source>
        <dbReference type="SAM" id="Phobius"/>
    </source>
</evidence>
<keyword evidence="8" id="KW-1185">Reference proteome</keyword>
<feature type="transmembrane region" description="Helical" evidence="6">
    <location>
        <begin position="222"/>
        <end position="245"/>
    </location>
</feature>
<keyword evidence="5 6" id="KW-0472">Membrane</keyword>
<proteinExistence type="predicted"/>
<dbReference type="STRING" id="768679.TTX_0007"/>
<organism evidence="7 8">
    <name type="scientific">Thermoproteus tenax (strain ATCC 35583 / DSM 2078 / JCM 9277 / NBRC 100435 / Kra 1)</name>
    <dbReference type="NCBI Taxonomy" id="768679"/>
    <lineage>
        <taxon>Archaea</taxon>
        <taxon>Thermoproteota</taxon>
        <taxon>Thermoprotei</taxon>
        <taxon>Thermoproteales</taxon>
        <taxon>Thermoproteaceae</taxon>
        <taxon>Thermoproteus</taxon>
    </lineage>
</organism>
<evidence type="ECO:0000313" key="7">
    <source>
        <dbReference type="EMBL" id="CCC80685.1"/>
    </source>
</evidence>
<dbReference type="OrthoDB" id="43026at2157"/>
<evidence type="ECO:0000256" key="5">
    <source>
        <dbReference type="ARBA" id="ARBA00023136"/>
    </source>
</evidence>
<dbReference type="GeneID" id="11263012"/>
<dbReference type="PIRSF" id="PIRSF006060">
    <property type="entry name" value="AA_transporter"/>
    <property type="match status" value="1"/>
</dbReference>
<keyword evidence="4 6" id="KW-1133">Transmembrane helix</keyword>
<gene>
    <name evidence="7" type="primary">potE</name>
    <name evidence="7" type="ordered locus">TTX_0007</name>
</gene>
<dbReference type="InterPro" id="IPR002293">
    <property type="entry name" value="AA/rel_permease1"/>
</dbReference>
<dbReference type="PANTHER" id="PTHR42770:SF11">
    <property type="entry name" value="INNER MEMBRANE TRANSPORT PROTEIN YBAT"/>
    <property type="match status" value="1"/>
</dbReference>
<feature type="transmembrane region" description="Helical" evidence="6">
    <location>
        <begin position="383"/>
        <end position="400"/>
    </location>
</feature>
<feature type="transmembrane region" description="Helical" evidence="6">
    <location>
        <begin position="406"/>
        <end position="424"/>
    </location>
</feature>
<feature type="transmembrane region" description="Helical" evidence="6">
    <location>
        <begin position="265"/>
        <end position="298"/>
    </location>
</feature>
<dbReference type="PATRIC" id="fig|768679.9.peg.7"/>
<dbReference type="PaxDb" id="768679-TTX_0007"/>
<evidence type="ECO:0000256" key="3">
    <source>
        <dbReference type="ARBA" id="ARBA00022692"/>
    </source>
</evidence>
<feature type="transmembrane region" description="Helical" evidence="6">
    <location>
        <begin position="344"/>
        <end position="363"/>
    </location>
</feature>
<evidence type="ECO:0000313" key="8">
    <source>
        <dbReference type="Proteomes" id="UP000002654"/>
    </source>
</evidence>
<dbReference type="eggNOG" id="arCOG00009">
    <property type="taxonomic scope" value="Archaea"/>
</dbReference>
<evidence type="ECO:0000256" key="1">
    <source>
        <dbReference type="ARBA" id="ARBA00004651"/>
    </source>
</evidence>
<dbReference type="HOGENOM" id="CLU_007946_15_12_2"/>
<comment type="subcellular location">
    <subcellularLocation>
        <location evidence="1">Cell membrane</location>
        <topology evidence="1">Multi-pass membrane protein</topology>
    </subcellularLocation>
</comment>
<dbReference type="Proteomes" id="UP000002654">
    <property type="component" value="Chromosome"/>
</dbReference>
<feature type="transmembrane region" description="Helical" evidence="6">
    <location>
        <begin position="319"/>
        <end position="338"/>
    </location>
</feature>
<name>G4RQ48_THETK</name>
<feature type="transmembrane region" description="Helical" evidence="6">
    <location>
        <begin position="82"/>
        <end position="104"/>
    </location>
</feature>
<feature type="transmembrane region" description="Helical" evidence="6">
    <location>
        <begin position="28"/>
        <end position="61"/>
    </location>
</feature>
<dbReference type="EMBL" id="FN869859">
    <property type="protein sequence ID" value="CCC80685.1"/>
    <property type="molecule type" value="Genomic_DNA"/>
</dbReference>
<sequence>MAARGWLRRRLNTWDIYALVHHDSQSTFYLMAGYILLSAGQYGFLVVLYSAALLASVALAYGEMGSRFPETGGSYLHVKVGLGSLSAFTAVWLLSIDQVIMVGYGTLDATKYILSYFGLNLPPQAVAIAMSTALYVLTLIGIRESSRVGLSVFLLEFAVLSTLLTLAFIKFGSPPPFFRWGNVSASNLLYALSLASRGYTGIDAIGQLAGEATAPLIQIPRAAMIAAIVGTSYGTLLSSAIMSALAPSEIGDPALVMLDLARKTAWWLVTPVFLVVVLIMLMAAVTGYVAFARLVYILAEEKLLPPLFSRVHKRFRTPYVGLTMTYIVSILFLLPGEIQLLVDIYAVGSLINYFMIALSLGLVTRRGIFYSAFRSPRIKGLPLTSILAMAFTATGLVFTFAEKWPYLWFLGLWLALGYLLYFTALRRQRTSGAGAEQI</sequence>
<dbReference type="RefSeq" id="WP_014125943.1">
    <property type="nucleotide sequence ID" value="NC_016070.1"/>
</dbReference>
<protein>
    <submittedName>
        <fullName evidence="7">Amino acid transporter</fullName>
    </submittedName>
</protein>
<dbReference type="Pfam" id="PF13520">
    <property type="entry name" value="AA_permease_2"/>
    <property type="match status" value="1"/>
</dbReference>
<evidence type="ECO:0000256" key="2">
    <source>
        <dbReference type="ARBA" id="ARBA00022475"/>
    </source>
</evidence>
<dbReference type="PANTHER" id="PTHR42770">
    <property type="entry name" value="AMINO ACID TRANSPORTER-RELATED"/>
    <property type="match status" value="1"/>
</dbReference>
<feature type="transmembrane region" description="Helical" evidence="6">
    <location>
        <begin position="124"/>
        <end position="142"/>
    </location>
</feature>
<dbReference type="GO" id="GO:0005886">
    <property type="term" value="C:plasma membrane"/>
    <property type="evidence" value="ECO:0007669"/>
    <property type="project" value="UniProtKB-SubCell"/>
</dbReference>